<dbReference type="EMBL" id="JAQQWL010000006">
    <property type="protein sequence ID" value="KAK8070201.1"/>
    <property type="molecule type" value="Genomic_DNA"/>
</dbReference>
<dbReference type="PANTHER" id="PTHR44169:SF3">
    <property type="entry name" value="SHORT-CHAIN DEHYDROGENASE SRDE"/>
    <property type="match status" value="1"/>
</dbReference>
<keyword evidence="2" id="KW-0560">Oxidoreductase</keyword>
<sequence>MESPYDRFCLITGCGEGEIGHALAQRFFESGLVVFATLLSHEAREHLNHYLIHIVDLNVTSEEDTLAIAKQVQLVTGGQLDILVNNTGMFLMFEKGYTMTADDTDDCQAEKMFAVNVFGPMRMAHQFHRILVNAKGIVVNIGSIGSPATMSSDARGGLFWEGFSFPLEEALWDAWARCERSRLHSGLERGEVVGPNGRPDEFQEYQNVFDCSPFAISAGR</sequence>
<accession>A0ABR1VG46</accession>
<proteinExistence type="inferred from homology"/>
<dbReference type="Proteomes" id="UP001480595">
    <property type="component" value="Unassembled WGS sequence"/>
</dbReference>
<protein>
    <submittedName>
        <fullName evidence="3">Short chain dehydrogenase</fullName>
    </submittedName>
</protein>
<reference evidence="3 4" key="1">
    <citation type="submission" date="2023-01" db="EMBL/GenBank/DDBJ databases">
        <title>Analysis of 21 Apiospora genomes using comparative genomics revels a genus with tremendous synthesis potential of carbohydrate active enzymes and secondary metabolites.</title>
        <authorList>
            <person name="Sorensen T."/>
        </authorList>
    </citation>
    <scope>NUCLEOTIDE SEQUENCE [LARGE SCALE GENOMIC DNA]</scope>
    <source>
        <strain evidence="3 4">CBS 135458</strain>
    </source>
</reference>
<dbReference type="Gene3D" id="3.40.50.720">
    <property type="entry name" value="NAD(P)-binding Rossmann-like Domain"/>
    <property type="match status" value="1"/>
</dbReference>
<dbReference type="InterPro" id="IPR002347">
    <property type="entry name" value="SDR_fam"/>
</dbReference>
<dbReference type="PRINTS" id="PR00081">
    <property type="entry name" value="GDHRDH"/>
</dbReference>
<dbReference type="InterPro" id="IPR036291">
    <property type="entry name" value="NAD(P)-bd_dom_sf"/>
</dbReference>
<dbReference type="SUPFAM" id="SSF51735">
    <property type="entry name" value="NAD(P)-binding Rossmann-fold domains"/>
    <property type="match status" value="1"/>
</dbReference>
<evidence type="ECO:0000256" key="2">
    <source>
        <dbReference type="ARBA" id="ARBA00023002"/>
    </source>
</evidence>
<evidence type="ECO:0000256" key="1">
    <source>
        <dbReference type="ARBA" id="ARBA00006484"/>
    </source>
</evidence>
<dbReference type="PANTHER" id="PTHR44169">
    <property type="entry name" value="NADPH-DEPENDENT 1-ACYLDIHYDROXYACETONE PHOSPHATE REDUCTASE"/>
    <property type="match status" value="1"/>
</dbReference>
<comment type="similarity">
    <text evidence="1">Belongs to the short-chain dehydrogenases/reductases (SDR) family.</text>
</comment>
<evidence type="ECO:0000313" key="3">
    <source>
        <dbReference type="EMBL" id="KAK8070201.1"/>
    </source>
</evidence>
<evidence type="ECO:0000313" key="4">
    <source>
        <dbReference type="Proteomes" id="UP001480595"/>
    </source>
</evidence>
<comment type="caution">
    <text evidence="3">The sequence shown here is derived from an EMBL/GenBank/DDBJ whole genome shotgun (WGS) entry which is preliminary data.</text>
</comment>
<name>A0ABR1VG46_9PEZI</name>
<dbReference type="RefSeq" id="XP_066717495.1">
    <property type="nucleotide sequence ID" value="XM_066858226.1"/>
</dbReference>
<organism evidence="3 4">
    <name type="scientific">Apiospora phragmitis</name>
    <dbReference type="NCBI Taxonomy" id="2905665"/>
    <lineage>
        <taxon>Eukaryota</taxon>
        <taxon>Fungi</taxon>
        <taxon>Dikarya</taxon>
        <taxon>Ascomycota</taxon>
        <taxon>Pezizomycotina</taxon>
        <taxon>Sordariomycetes</taxon>
        <taxon>Xylariomycetidae</taxon>
        <taxon>Amphisphaeriales</taxon>
        <taxon>Apiosporaceae</taxon>
        <taxon>Apiospora</taxon>
    </lineage>
</organism>
<dbReference type="Pfam" id="PF00106">
    <property type="entry name" value="adh_short"/>
    <property type="match status" value="1"/>
</dbReference>
<keyword evidence="4" id="KW-1185">Reference proteome</keyword>
<dbReference type="GeneID" id="92091289"/>
<gene>
    <name evidence="3" type="ORF">PG994_006817</name>
</gene>